<name>A0AAI8VH80_9PEZI</name>
<evidence type="ECO:0000313" key="1">
    <source>
        <dbReference type="EMBL" id="CAJ2504909.1"/>
    </source>
</evidence>
<gene>
    <name evidence="1" type="ORF">KHLLAP_LOCUS5377</name>
</gene>
<reference evidence="1" key="1">
    <citation type="submission" date="2023-10" db="EMBL/GenBank/DDBJ databases">
        <authorList>
            <person name="Hackl T."/>
        </authorList>
    </citation>
    <scope>NUCLEOTIDE SEQUENCE</scope>
</reference>
<evidence type="ECO:0000313" key="2">
    <source>
        <dbReference type="Proteomes" id="UP001295740"/>
    </source>
</evidence>
<protein>
    <submittedName>
        <fullName evidence="1">Uu.00g123030.m01.CDS01</fullName>
    </submittedName>
</protein>
<dbReference type="EMBL" id="CAUWAG010000007">
    <property type="protein sequence ID" value="CAJ2504909.1"/>
    <property type="molecule type" value="Genomic_DNA"/>
</dbReference>
<dbReference type="AlphaFoldDB" id="A0AAI8VH80"/>
<sequence>MDMQQRMPAGQNGLLQLPEEILLDVFDYFAKPARQLRESETWRYPENLHPGDFTCLQNARLACRRLSEVVSPLLCPVVTVGLNSQSLRRADELSRSALIAKGIRGLVVNLRYRSSSLAADLRPYHAHVAAKIVSDEAARCYYNTEFQSYEDEDESPEATAHRAYLEAEDVFQLYARHWREHVERAQPERPVDVLDNSSITQASQRLLQDCFSSYAEQHEDQTRIISDGSFVHTLVGIISRLESPPFIWFSDKDRFEHSSARDVLELAKNTHNLRRYMEAPHGWLAIETLRDIEVDLLPARILSDLPIACHRSELQLRGVSVGCFPLTKGFEYLLPDGTTMHDDSSAWDRLAAACQDLKIFHFGMNGMNCTPHRPVDFTPSQRWLINGFISAACSGPNLERFCLSMAPFRVCDAGRTWLVPSSVPDQNYPAGSMLASLTSTRLTQLWILSVQISGNELAAAVDRLSSSARFVYLAGITLEQGRYADTMSALQQQTARGRLSVELTTLQGAEFGSARAAPDDGLMWDLDEQEADTYWESLEEHMNPVLLKRLLEWIHAGHGEPNPLANSPRP</sequence>
<keyword evidence="2" id="KW-1185">Reference proteome</keyword>
<proteinExistence type="predicted"/>
<comment type="caution">
    <text evidence="1">The sequence shown here is derived from an EMBL/GenBank/DDBJ whole genome shotgun (WGS) entry which is preliminary data.</text>
</comment>
<organism evidence="1 2">
    <name type="scientific">Anthostomella pinea</name>
    <dbReference type="NCBI Taxonomy" id="933095"/>
    <lineage>
        <taxon>Eukaryota</taxon>
        <taxon>Fungi</taxon>
        <taxon>Dikarya</taxon>
        <taxon>Ascomycota</taxon>
        <taxon>Pezizomycotina</taxon>
        <taxon>Sordariomycetes</taxon>
        <taxon>Xylariomycetidae</taxon>
        <taxon>Xylariales</taxon>
        <taxon>Xylariaceae</taxon>
        <taxon>Anthostomella</taxon>
    </lineage>
</organism>
<dbReference type="Proteomes" id="UP001295740">
    <property type="component" value="Unassembled WGS sequence"/>
</dbReference>
<accession>A0AAI8VH80</accession>